<organism evidence="1 2">
    <name type="scientific">Stylophora pistillata</name>
    <name type="common">Smooth cauliflower coral</name>
    <dbReference type="NCBI Taxonomy" id="50429"/>
    <lineage>
        <taxon>Eukaryota</taxon>
        <taxon>Metazoa</taxon>
        <taxon>Cnidaria</taxon>
        <taxon>Anthozoa</taxon>
        <taxon>Hexacorallia</taxon>
        <taxon>Scleractinia</taxon>
        <taxon>Astrocoeniina</taxon>
        <taxon>Pocilloporidae</taxon>
        <taxon>Stylophora</taxon>
    </lineage>
</organism>
<name>A0A2B4SIP7_STYPI</name>
<proteinExistence type="predicted"/>
<keyword evidence="1" id="KW-0808">Transferase</keyword>
<comment type="caution">
    <text evidence="1">The sequence shown here is derived from an EMBL/GenBank/DDBJ whole genome shotgun (WGS) entry which is preliminary data.</text>
</comment>
<gene>
    <name evidence="1" type="primary">mshA</name>
    <name evidence="1" type="ORF">AWC38_SpisGene6917</name>
</gene>
<dbReference type="Proteomes" id="UP000225706">
    <property type="component" value="Unassembled WGS sequence"/>
</dbReference>
<protein>
    <submittedName>
        <fullName evidence="1">D-inositol 3-phosphate glycosyltransferase</fullName>
    </submittedName>
</protein>
<dbReference type="OrthoDB" id="5985756at2759"/>
<sequence>MKDKWWFDRSRELQTAADTKNAKKFFSELKSVYGPPSKGTSPLFDLDGHTVIKEPTPITEKWAQRFNQLLNPQSTISEHAIAEVPQRPVIKELDKPPTVNETNKAMTELTRLFREIWAEAVSVHSLDLSVSGCSIVVRYLDSWYVGEPQKETIGRIGKPDKVFISFEGENSIPPGSPSLRKLTVTFLASEWRSSRDGLSDIKRELAENMAKDPKVQVIFFVPKCDDEDKEEAKIQGVQLVEAGNNPVCDGLTCLNFLPVNSPIDVVVGHGIELAGPAQFIKWLHKCKWVQIVHEAHEEIGVFKECSNPITNAQKKHELEVKLCKESDFVVTIGPKLTETFRRSCEKDECFFEFTPGILAEFSGLKQDLKERKIFRVLCFVCGDPEDFKLKGLDIVAGAVAKLNDCHLVFVSLVDDKLKFKLEDTKQRLLECGLPHYQLRLRGLLDCRRSLEKELLEADLAVMPSRVEGFGVIGLQALSAGLPILVGRNSGLGEALMKVKFGSFFVVDSEDPEVWAKAIKNACHKDRTMRLQECEMLRELYKEVYSWEEQIESLINKFNKLIINSPSEAHYEDIGDSVRLSTVANELKGLVKDYSDIEGVVKGYLSGSPSRNSTLNGSRTTPTGQFAIKDQPEWLEEEISKREQELKQVVDIVEKTYEECHKKLEERLSKEQLAKDEYLGGKKVVVDRP</sequence>
<evidence type="ECO:0000313" key="1">
    <source>
        <dbReference type="EMBL" id="PFX28325.1"/>
    </source>
</evidence>
<dbReference type="EMBL" id="LSMT01000085">
    <property type="protein sequence ID" value="PFX28325.1"/>
    <property type="molecule type" value="Genomic_DNA"/>
</dbReference>
<evidence type="ECO:0000313" key="2">
    <source>
        <dbReference type="Proteomes" id="UP000225706"/>
    </source>
</evidence>
<accession>A0A2B4SIP7</accession>
<keyword evidence="2" id="KW-1185">Reference proteome</keyword>
<dbReference type="SUPFAM" id="SSF53756">
    <property type="entry name" value="UDP-Glycosyltransferase/glycogen phosphorylase"/>
    <property type="match status" value="1"/>
</dbReference>
<dbReference type="PANTHER" id="PTHR12526:SF630">
    <property type="entry name" value="GLYCOSYLTRANSFERASE"/>
    <property type="match status" value="1"/>
</dbReference>
<dbReference type="AlphaFoldDB" id="A0A2B4SIP7"/>
<dbReference type="Gene3D" id="3.40.50.2000">
    <property type="entry name" value="Glycogen Phosphorylase B"/>
    <property type="match status" value="1"/>
</dbReference>
<dbReference type="PANTHER" id="PTHR12526">
    <property type="entry name" value="GLYCOSYLTRANSFERASE"/>
    <property type="match status" value="1"/>
</dbReference>
<reference evidence="2" key="1">
    <citation type="journal article" date="2017" name="bioRxiv">
        <title>Comparative analysis of the genomes of Stylophora pistillata and Acropora digitifera provides evidence for extensive differences between species of corals.</title>
        <authorList>
            <person name="Voolstra C.R."/>
            <person name="Li Y."/>
            <person name="Liew Y.J."/>
            <person name="Baumgarten S."/>
            <person name="Zoccola D."/>
            <person name="Flot J.-F."/>
            <person name="Tambutte S."/>
            <person name="Allemand D."/>
            <person name="Aranda M."/>
        </authorList>
    </citation>
    <scope>NUCLEOTIDE SEQUENCE [LARGE SCALE GENOMIC DNA]</scope>
</reference>
<dbReference type="CDD" id="cd03801">
    <property type="entry name" value="GT4_PimA-like"/>
    <property type="match status" value="1"/>
</dbReference>
<dbReference type="Pfam" id="PF20706">
    <property type="entry name" value="GT4-conflict"/>
    <property type="match status" value="1"/>
</dbReference>
<dbReference type="GO" id="GO:0016740">
    <property type="term" value="F:transferase activity"/>
    <property type="evidence" value="ECO:0007669"/>
    <property type="project" value="UniProtKB-KW"/>
</dbReference>